<feature type="DNA-binding region" description="H-T-H motif" evidence="2">
    <location>
        <begin position="47"/>
        <end position="66"/>
    </location>
</feature>
<evidence type="ECO:0000313" key="4">
    <source>
        <dbReference type="EMBL" id="SFT74663.1"/>
    </source>
</evidence>
<gene>
    <name evidence="4" type="ORF">SAMN05216474_2119</name>
</gene>
<evidence type="ECO:0000259" key="3">
    <source>
        <dbReference type="PROSITE" id="PS50977"/>
    </source>
</evidence>
<dbReference type="SUPFAM" id="SSF46689">
    <property type="entry name" value="Homeodomain-like"/>
    <property type="match status" value="1"/>
</dbReference>
<dbReference type="Pfam" id="PF00440">
    <property type="entry name" value="TetR_N"/>
    <property type="match status" value="1"/>
</dbReference>
<dbReference type="InterPro" id="IPR001647">
    <property type="entry name" value="HTH_TetR"/>
</dbReference>
<dbReference type="GO" id="GO:0003677">
    <property type="term" value="F:DNA binding"/>
    <property type="evidence" value="ECO:0007669"/>
    <property type="project" value="UniProtKB-UniRule"/>
</dbReference>
<name>A0A1I7AID3_9FLAO</name>
<dbReference type="Gene3D" id="1.10.357.10">
    <property type="entry name" value="Tetracycline Repressor, domain 2"/>
    <property type="match status" value="1"/>
</dbReference>
<dbReference type="RefSeq" id="WP_090249215.1">
    <property type="nucleotide sequence ID" value="NZ_FPAS01000003.1"/>
</dbReference>
<evidence type="ECO:0000313" key="5">
    <source>
        <dbReference type="Proteomes" id="UP000236454"/>
    </source>
</evidence>
<proteinExistence type="predicted"/>
<feature type="domain" description="HTH tetR-type" evidence="3">
    <location>
        <begin position="24"/>
        <end position="84"/>
    </location>
</feature>
<dbReference type="Proteomes" id="UP000236454">
    <property type="component" value="Unassembled WGS sequence"/>
</dbReference>
<keyword evidence="1 2" id="KW-0238">DNA-binding</keyword>
<organism evidence="4 5">
    <name type="scientific">Lishizhenia tianjinensis</name>
    <dbReference type="NCBI Taxonomy" id="477690"/>
    <lineage>
        <taxon>Bacteria</taxon>
        <taxon>Pseudomonadati</taxon>
        <taxon>Bacteroidota</taxon>
        <taxon>Flavobacteriia</taxon>
        <taxon>Flavobacteriales</taxon>
        <taxon>Crocinitomicaceae</taxon>
        <taxon>Lishizhenia</taxon>
    </lineage>
</organism>
<dbReference type="EMBL" id="FPAS01000003">
    <property type="protein sequence ID" value="SFT74663.1"/>
    <property type="molecule type" value="Genomic_DNA"/>
</dbReference>
<evidence type="ECO:0000256" key="2">
    <source>
        <dbReference type="PROSITE-ProRule" id="PRU00335"/>
    </source>
</evidence>
<evidence type="ECO:0000256" key="1">
    <source>
        <dbReference type="ARBA" id="ARBA00023125"/>
    </source>
</evidence>
<sequence length="225" mass="25842">MEGFAGKITIQVSEKVYLKQPDSTVLGQKIVAGAIDMIDEIGFEDFTFKKLAKAISSTEASIYRYFTCKHNLLVYLLLWYWGWQEYRLILATTNVEDPKERLRRALKVLVEKTQKDATFSQVDEEKLSRIVISESGKAYFSKAVDHENEMGYFKQYKDVVQGVADLVLEVNPDFKYPHMLVSTVIGGAQHQRYFAEHLPKLTDVIKGEDAVSDFYMDLVFKEIEA</sequence>
<accession>A0A1I7AID3</accession>
<dbReference type="OrthoDB" id="649282at2"/>
<reference evidence="4 5" key="1">
    <citation type="submission" date="2016-10" db="EMBL/GenBank/DDBJ databases">
        <authorList>
            <person name="de Groot N.N."/>
        </authorList>
    </citation>
    <scope>NUCLEOTIDE SEQUENCE [LARGE SCALE GENOMIC DNA]</scope>
    <source>
        <strain evidence="4 5">CGMCC 1.7005</strain>
    </source>
</reference>
<dbReference type="STRING" id="477690.SAMN05216474_2119"/>
<keyword evidence="5" id="KW-1185">Reference proteome</keyword>
<dbReference type="InterPro" id="IPR009057">
    <property type="entry name" value="Homeodomain-like_sf"/>
</dbReference>
<dbReference type="AlphaFoldDB" id="A0A1I7AID3"/>
<protein>
    <submittedName>
        <fullName evidence="4">Transcriptional regulator, TetR family</fullName>
    </submittedName>
</protein>
<dbReference type="PROSITE" id="PS50977">
    <property type="entry name" value="HTH_TETR_2"/>
    <property type="match status" value="1"/>
</dbReference>